<evidence type="ECO:0000313" key="5">
    <source>
        <dbReference type="Proteomes" id="UP000595897"/>
    </source>
</evidence>
<organism evidence="4 5">
    <name type="scientific">Anaeromicropila herbilytica</name>
    <dbReference type="NCBI Taxonomy" id="2785025"/>
    <lineage>
        <taxon>Bacteria</taxon>
        <taxon>Bacillati</taxon>
        <taxon>Bacillota</taxon>
        <taxon>Clostridia</taxon>
        <taxon>Lachnospirales</taxon>
        <taxon>Lachnospiraceae</taxon>
        <taxon>Anaeromicropila</taxon>
    </lineage>
</organism>
<gene>
    <name evidence="4" type="ORF">bsdtb5_23480</name>
</gene>
<sequence>MERKLESFLDVIPELKNILQEDVALVLTDRNNIIYYDGGNILNLPVKVGDELSHDDPMYQVIQKGEVVSAVVPKEFLGIPFKFIGYPIKDSNGNVIGSIGIDKSIDQQSKVEESVTNLSNSLSETNASVEEIAIHSQKLLESMNSIVNSTKETEQKIKETDNMLNLIKNVSSQSNLLALNAAIEAARAGEAGKGFSVVANEMRKLSQMSDESAKTISNLLLEMQSSINKIVKEIKNASALSESQASSTEYIAATLEEISVSSENLVQAARIK</sequence>
<dbReference type="GO" id="GO:0016020">
    <property type="term" value="C:membrane"/>
    <property type="evidence" value="ECO:0007669"/>
    <property type="project" value="InterPro"/>
</dbReference>
<dbReference type="PANTHER" id="PTHR32089:SF112">
    <property type="entry name" value="LYSOZYME-LIKE PROTEIN-RELATED"/>
    <property type="match status" value="1"/>
</dbReference>
<evidence type="ECO:0000313" key="4">
    <source>
        <dbReference type="EMBL" id="BCN31053.1"/>
    </source>
</evidence>
<dbReference type="SUPFAM" id="SSF58104">
    <property type="entry name" value="Methyl-accepting chemotaxis protein (MCP) signaling domain"/>
    <property type="match status" value="1"/>
</dbReference>
<evidence type="ECO:0000259" key="3">
    <source>
        <dbReference type="PROSITE" id="PS50111"/>
    </source>
</evidence>
<dbReference type="SMART" id="SM00283">
    <property type="entry name" value="MA"/>
    <property type="match status" value="1"/>
</dbReference>
<reference evidence="4 5" key="1">
    <citation type="submission" date="2020-11" db="EMBL/GenBank/DDBJ databases">
        <title>Draft genome sequencing of a Lachnospiraceae strain isolated from anoxic soil subjected to BSD treatment.</title>
        <authorList>
            <person name="Uek A."/>
            <person name="Tonouchi A."/>
        </authorList>
    </citation>
    <scope>NUCLEOTIDE SEQUENCE [LARGE SCALE GENOMIC DNA]</scope>
    <source>
        <strain evidence="4 5">TB5</strain>
    </source>
</reference>
<dbReference type="RefSeq" id="WP_271712201.1">
    <property type="nucleotide sequence ID" value="NZ_AP024169.1"/>
</dbReference>
<dbReference type="EMBL" id="AP024169">
    <property type="protein sequence ID" value="BCN31053.1"/>
    <property type="molecule type" value="Genomic_DNA"/>
</dbReference>
<dbReference type="Proteomes" id="UP000595897">
    <property type="component" value="Chromosome"/>
</dbReference>
<dbReference type="CDD" id="cd18773">
    <property type="entry name" value="PDC1_HK_sensor"/>
    <property type="match status" value="1"/>
</dbReference>
<dbReference type="Pfam" id="PF00015">
    <property type="entry name" value="MCPsignal"/>
    <property type="match status" value="1"/>
</dbReference>
<evidence type="ECO:0000256" key="2">
    <source>
        <dbReference type="PROSITE-ProRule" id="PRU00284"/>
    </source>
</evidence>
<dbReference type="KEGG" id="ahb:bsdtb5_23480"/>
<evidence type="ECO:0000256" key="1">
    <source>
        <dbReference type="ARBA" id="ARBA00023224"/>
    </source>
</evidence>
<dbReference type="Gene3D" id="1.10.287.950">
    <property type="entry name" value="Methyl-accepting chemotaxis protein"/>
    <property type="match status" value="1"/>
</dbReference>
<dbReference type="InterPro" id="IPR029151">
    <property type="entry name" value="Sensor-like_sf"/>
</dbReference>
<keyword evidence="5" id="KW-1185">Reference proteome</keyword>
<dbReference type="GO" id="GO:0007165">
    <property type="term" value="P:signal transduction"/>
    <property type="evidence" value="ECO:0007669"/>
    <property type="project" value="UniProtKB-KW"/>
</dbReference>
<dbReference type="SUPFAM" id="SSF103190">
    <property type="entry name" value="Sensory domain-like"/>
    <property type="match status" value="1"/>
</dbReference>
<dbReference type="PROSITE" id="PS50111">
    <property type="entry name" value="CHEMOTAXIS_TRANSDUC_2"/>
    <property type="match status" value="1"/>
</dbReference>
<proteinExistence type="predicted"/>
<keyword evidence="1 2" id="KW-0807">Transducer</keyword>
<name>A0A7R7ICS4_9FIRM</name>
<dbReference type="InterPro" id="IPR004089">
    <property type="entry name" value="MCPsignal_dom"/>
</dbReference>
<feature type="domain" description="Methyl-accepting transducer" evidence="3">
    <location>
        <begin position="101"/>
        <end position="272"/>
    </location>
</feature>
<protein>
    <submittedName>
        <fullName evidence="4">Methyl-accepting chemotaxis protein</fullName>
    </submittedName>
</protein>
<dbReference type="PANTHER" id="PTHR32089">
    <property type="entry name" value="METHYL-ACCEPTING CHEMOTAXIS PROTEIN MCPB"/>
    <property type="match status" value="1"/>
</dbReference>
<accession>A0A7R7ICS4</accession>
<dbReference type="AlphaFoldDB" id="A0A7R7ICS4"/>